<dbReference type="EMBL" id="CP021108">
    <property type="protein sequence ID" value="ARP81176.1"/>
    <property type="molecule type" value="Genomic_DNA"/>
</dbReference>
<dbReference type="GO" id="GO:0000287">
    <property type="term" value="F:magnesium ion binding"/>
    <property type="evidence" value="ECO:0007669"/>
    <property type="project" value="InterPro"/>
</dbReference>
<keyword evidence="2" id="KW-0808">Transferase</keyword>
<dbReference type="PANTHER" id="PTHR12215">
    <property type="entry name" value="PHOSPHOPANTETHEINE TRANSFERASE"/>
    <property type="match status" value="1"/>
</dbReference>
<dbReference type="GO" id="GO:0005829">
    <property type="term" value="C:cytosol"/>
    <property type="evidence" value="ECO:0007669"/>
    <property type="project" value="TreeGrafter"/>
</dbReference>
<feature type="region of interest" description="Disordered" evidence="3">
    <location>
        <begin position="211"/>
        <end position="234"/>
    </location>
</feature>
<evidence type="ECO:0000256" key="3">
    <source>
        <dbReference type="SAM" id="MobiDB-lite"/>
    </source>
</evidence>
<evidence type="ECO:0000256" key="2">
    <source>
        <dbReference type="ARBA" id="ARBA00022679"/>
    </source>
</evidence>
<dbReference type="Proteomes" id="UP000194151">
    <property type="component" value="Chromosome"/>
</dbReference>
<dbReference type="InterPro" id="IPR008278">
    <property type="entry name" value="4-PPantetheinyl_Trfase_dom"/>
</dbReference>
<evidence type="ECO:0000313" key="6">
    <source>
        <dbReference type="Proteomes" id="UP000194151"/>
    </source>
</evidence>
<comment type="similarity">
    <text evidence="1">Belongs to the P-Pant transferase superfamily. Gsp/Sfp/HetI/AcpT family.</text>
</comment>
<accession>A0A1W6YJA0</accession>
<reference evidence="5 6" key="1">
    <citation type="submission" date="2017-05" db="EMBL/GenBank/DDBJ databases">
        <title>Complete and WGS of Bordetella genogroups.</title>
        <authorList>
            <person name="Spilker T."/>
            <person name="LiPuma J."/>
        </authorList>
    </citation>
    <scope>NUCLEOTIDE SEQUENCE [LARGE SCALE GENOMIC DNA]</scope>
    <source>
        <strain evidence="5 6">AU19157</strain>
    </source>
</reference>
<evidence type="ECO:0000313" key="5">
    <source>
        <dbReference type="EMBL" id="ARP81176.1"/>
    </source>
</evidence>
<dbReference type="AlphaFoldDB" id="A0A1W6YJA0"/>
<organism evidence="5 6">
    <name type="scientific">Bordetella genomosp. 8</name>
    <dbReference type="NCBI Taxonomy" id="1416806"/>
    <lineage>
        <taxon>Bacteria</taxon>
        <taxon>Pseudomonadati</taxon>
        <taxon>Pseudomonadota</taxon>
        <taxon>Betaproteobacteria</taxon>
        <taxon>Burkholderiales</taxon>
        <taxon>Alcaligenaceae</taxon>
        <taxon>Bordetella</taxon>
    </lineage>
</organism>
<proteinExistence type="inferred from homology"/>
<keyword evidence="6" id="KW-1185">Reference proteome</keyword>
<dbReference type="Gene3D" id="3.90.470.20">
    <property type="entry name" value="4'-phosphopantetheinyl transferase domain"/>
    <property type="match status" value="2"/>
</dbReference>
<gene>
    <name evidence="5" type="ORF">CAL12_10210</name>
</gene>
<dbReference type="GO" id="GO:0019878">
    <property type="term" value="P:lysine biosynthetic process via aminoadipic acid"/>
    <property type="evidence" value="ECO:0007669"/>
    <property type="project" value="TreeGrafter"/>
</dbReference>
<dbReference type="SUPFAM" id="SSF56214">
    <property type="entry name" value="4'-phosphopantetheinyl transferase"/>
    <property type="match status" value="1"/>
</dbReference>
<evidence type="ECO:0000256" key="1">
    <source>
        <dbReference type="ARBA" id="ARBA00010990"/>
    </source>
</evidence>
<feature type="domain" description="4'-phosphopantetheinyl transferase" evidence="4">
    <location>
        <begin position="90"/>
        <end position="159"/>
    </location>
</feature>
<dbReference type="PANTHER" id="PTHR12215:SF10">
    <property type="entry name" value="L-AMINOADIPATE-SEMIALDEHYDE DEHYDROGENASE-PHOSPHOPANTETHEINYL TRANSFERASE"/>
    <property type="match status" value="1"/>
</dbReference>
<evidence type="ECO:0000259" key="4">
    <source>
        <dbReference type="Pfam" id="PF01648"/>
    </source>
</evidence>
<dbReference type="KEGG" id="bgv:CAL12_10210"/>
<dbReference type="GO" id="GO:0008897">
    <property type="term" value="F:holo-[acyl-carrier-protein] synthase activity"/>
    <property type="evidence" value="ECO:0007669"/>
    <property type="project" value="InterPro"/>
</dbReference>
<name>A0A1W6YJA0_9BORD</name>
<dbReference type="InterPro" id="IPR037143">
    <property type="entry name" value="4-PPantetheinyl_Trfase_dom_sf"/>
</dbReference>
<dbReference type="Pfam" id="PF01648">
    <property type="entry name" value="ACPS"/>
    <property type="match status" value="1"/>
</dbReference>
<sequence length="258" mass="27255">MSASVTLWWAGPALAGQYRAGLLHAVDRKRAQTTRSRRAAQDWRVSRALLQQVSAGSNGASESNDGAASSMSLSHSGGHAIVAVAPAGWQVGVDLEALRPRDTARLAPWCCSEEEAGALASGAVDADRLRAFYLLWTLKESFIKAAGLAFPADMRRVGLTGAGLPGAGLSWAGWRLRAPGSRWRAWSAIVDDAWMVSVAWRAPDTANMANTAHGADRADTANTSDARAPMDAVGSPDPLWRTAQGIASPRIAIAGRWS</sequence>
<protein>
    <recommendedName>
        <fullName evidence="4">4'-phosphopantetheinyl transferase domain-containing protein</fullName>
    </recommendedName>
</protein>
<dbReference type="InterPro" id="IPR050559">
    <property type="entry name" value="P-Pant_transferase_sf"/>
</dbReference>
<dbReference type="STRING" id="1416806.CAL12_10210"/>